<evidence type="ECO:0000313" key="18">
    <source>
        <dbReference type="EMBL" id="EFA75699.1"/>
    </source>
</evidence>
<keyword evidence="8" id="KW-0406">Ion transport</keyword>
<dbReference type="RefSeq" id="XP_020427833.1">
    <property type="nucleotide sequence ID" value="XM_020581517.1"/>
</dbReference>
<evidence type="ECO:0000256" key="1">
    <source>
        <dbReference type="ARBA" id="ARBA00004141"/>
    </source>
</evidence>
<keyword evidence="2" id="KW-0813">Transport</keyword>
<dbReference type="GO" id="GO:0016020">
    <property type="term" value="C:membrane"/>
    <property type="evidence" value="ECO:0007669"/>
    <property type="project" value="UniProtKB-SubCell"/>
</dbReference>
<feature type="transmembrane region" description="Helical" evidence="13">
    <location>
        <begin position="181"/>
        <end position="199"/>
    </location>
</feature>
<feature type="compositionally biased region" description="Polar residues" evidence="12">
    <location>
        <begin position="665"/>
        <end position="685"/>
    </location>
</feature>
<dbReference type="Gene3D" id="3.40.50.720">
    <property type="entry name" value="NAD(P)-binding Rossmann-like Domain"/>
    <property type="match status" value="2"/>
</dbReference>
<keyword evidence="7 13" id="KW-1133">Transmembrane helix</keyword>
<evidence type="ECO:0000256" key="12">
    <source>
        <dbReference type="SAM" id="MobiDB-lite"/>
    </source>
</evidence>
<evidence type="ECO:0000313" key="19">
    <source>
        <dbReference type="Proteomes" id="UP000001396"/>
    </source>
</evidence>
<dbReference type="SUPFAM" id="SSF81324">
    <property type="entry name" value="Voltage-gated potassium channels"/>
    <property type="match status" value="1"/>
</dbReference>
<dbReference type="InterPro" id="IPR003929">
    <property type="entry name" value="K_chnl_BK_asu"/>
</dbReference>
<keyword evidence="10" id="KW-0407">Ion channel</keyword>
<organism evidence="18 19">
    <name type="scientific">Heterostelium pallidum (strain ATCC 26659 / Pp 5 / PN500)</name>
    <name type="common">Cellular slime mold</name>
    <name type="synonym">Polysphondylium pallidum</name>
    <dbReference type="NCBI Taxonomy" id="670386"/>
    <lineage>
        <taxon>Eukaryota</taxon>
        <taxon>Amoebozoa</taxon>
        <taxon>Evosea</taxon>
        <taxon>Eumycetozoa</taxon>
        <taxon>Dictyostelia</taxon>
        <taxon>Acytosteliales</taxon>
        <taxon>Acytosteliaceae</taxon>
        <taxon>Heterostelium</taxon>
    </lineage>
</organism>
<protein>
    <submittedName>
        <fullName evidence="18">Uncharacterized protein</fullName>
    </submittedName>
</protein>
<feature type="domain" description="RCK N-terminal" evidence="17">
    <location>
        <begin position="793"/>
        <end position="931"/>
    </location>
</feature>
<dbReference type="AlphaFoldDB" id="D3BSC6"/>
<dbReference type="PANTHER" id="PTHR10027">
    <property type="entry name" value="CALCIUM-ACTIVATED POTASSIUM CHANNEL ALPHA CHAIN"/>
    <property type="match status" value="1"/>
</dbReference>
<keyword evidence="9 13" id="KW-0472">Membrane</keyword>
<proteinExistence type="predicted"/>
<evidence type="ECO:0000259" key="17">
    <source>
        <dbReference type="Pfam" id="PF22614"/>
    </source>
</evidence>
<evidence type="ECO:0000256" key="10">
    <source>
        <dbReference type="ARBA" id="ARBA00023303"/>
    </source>
</evidence>
<feature type="region of interest" description="Disordered" evidence="12">
    <location>
        <begin position="33"/>
        <end position="55"/>
    </location>
</feature>
<evidence type="ECO:0000259" key="14">
    <source>
        <dbReference type="Pfam" id="PF00520"/>
    </source>
</evidence>
<dbReference type="PANTHER" id="PTHR10027:SF22">
    <property type="entry name" value="ION TRANSPORT DOMAIN-CONTAINING PROTEIN"/>
    <property type="match status" value="1"/>
</dbReference>
<dbReference type="InterPro" id="IPR047871">
    <property type="entry name" value="K_chnl_Slo-like"/>
</dbReference>
<evidence type="ECO:0000256" key="7">
    <source>
        <dbReference type="ARBA" id="ARBA00022989"/>
    </source>
</evidence>
<reference evidence="18 19" key="1">
    <citation type="journal article" date="2011" name="Genome Res.">
        <title>Phylogeny-wide analysis of social amoeba genomes highlights ancient origins for complex intercellular communication.</title>
        <authorList>
            <person name="Heidel A.J."/>
            <person name="Lawal H.M."/>
            <person name="Felder M."/>
            <person name="Schilde C."/>
            <person name="Helps N.R."/>
            <person name="Tunggal B."/>
            <person name="Rivero F."/>
            <person name="John U."/>
            <person name="Schleicher M."/>
            <person name="Eichinger L."/>
            <person name="Platzer M."/>
            <person name="Noegel A.A."/>
            <person name="Schaap P."/>
            <person name="Gloeckner G."/>
        </authorList>
    </citation>
    <scope>NUCLEOTIDE SEQUENCE [LARGE SCALE GENOMIC DNA]</scope>
    <source>
        <strain evidence="19">ATCC 26659 / Pp 5 / PN500</strain>
    </source>
</reference>
<dbReference type="Gene3D" id="1.10.287.70">
    <property type="match status" value="1"/>
</dbReference>
<evidence type="ECO:0000256" key="9">
    <source>
        <dbReference type="ARBA" id="ARBA00023136"/>
    </source>
</evidence>
<sequence>MSESSGSLLTSATEAVMNNNNIKAFLDSLNSTSSTESLLPDNTTTTTPLPTPTATPGPPGFKTILSHVFMIFWILAVVLVVLTSITLISRAVRRYKVKSDNKLSLRTRIELYLTSTGIINWIEGVQVILSVFSVGTFIYGTYLPNVGQPPLAYTWTELCLTIFFTLHWMLDYYISKDRLKYLYSFFSIVDLVTVLPIYIDMVRGVLFLELSTFQFLRVLRTVRVLRANRVLHNFNDTHPDGAQLKFHQTIYFLVVTLTTCGYGDIHPSNAVGQLTITFAICIGAVLIPYQVSKLLDKFSAYSPYKRDLSNRNLHGHILLCGEINFTSLLEFLTEFYLEKYGQLKKTIVILNNNPPSDQLKILLMHPFYKNRLYYLEGSPMLESDLKRARFAYTSSCFVFRPMFWEEGDADSILTALAMRNIKSSGNKIFTQLVDHESKNKISSNVNHVMCIEDFRNGILVQSTLCPGFGTMVCNLFTSRQPESHEEEKWVEEYVNGSVNSIYKIPVPASMVGETLGFVTVTMYSGAKALVLGIIDDDEPDLPNPHVVGASPPLPIPNLNPEHHKCKFTIHPPFSTILKHSMHLIIIAHSPTAPVFKPNIPSIIRKIEEDDTGVSYFSTLFNRLFAPEEIGRFTQLKDDGVLSESVQSFFSSTFTPAGVEMESFSPITQSPTQHASQSIFDQPSQDVVNGDNSNNNNNNPVSSLYSNNNNVINLRDSLTRQLEKPNPILEMCAQEFNNNWEEFLCTIVESVDAKKSHLASIVEDLEPIVRSIEKHQNLDNDDLYEEQEEENNWKEHIIICGSVKRVDLFLRGLRQKHIADNINRFYFIKNHLVDNQFEPPPIVILHPEEPDMSEWDDIEDIHFVKGSPLERKDLEYCKVHLAAKIIVLSDPYTTRCASTVTSETSVQLDADTIMAYLEVNEMLVSANNNTSFVTVELVHEPNIRFISKNIRSQLNIHKSKLKRENEEIEKPNYYITSEFASGKVLTLTTLDSLICQSNHQEYLLEIAQELVLGVNGIKRYHKKIPPIIDDDFYNEDEDTSFAKYTDTEESEASDGEAKRIKMQTSTNSTTSLNGGVHLRKNFSRTSMIKSNSGINLNCQFYQDCLLNQIKVPDQFHGRTYGELFEGLVQKNILSLGLYRCKEITGAPNPYVFTCPPSTTILHENDLVYILYRQFETTSEMRH</sequence>
<dbReference type="FunCoup" id="D3BSC6">
    <property type="interactions" value="4"/>
</dbReference>
<keyword evidence="3" id="KW-0633">Potassium transport</keyword>
<evidence type="ECO:0000256" key="2">
    <source>
        <dbReference type="ARBA" id="ARBA00022448"/>
    </source>
</evidence>
<evidence type="ECO:0000256" key="5">
    <source>
        <dbReference type="ARBA" id="ARBA00022826"/>
    </source>
</evidence>
<accession>D3BSC6</accession>
<dbReference type="InParanoid" id="D3BSC6"/>
<dbReference type="STRING" id="670386.D3BSC6"/>
<dbReference type="EMBL" id="ADBJ01000051">
    <property type="protein sequence ID" value="EFA75699.1"/>
    <property type="molecule type" value="Genomic_DNA"/>
</dbReference>
<dbReference type="OMA" id="EMPNIDQ"/>
<feature type="transmembrane region" description="Helical" evidence="13">
    <location>
        <begin position="64"/>
        <end position="88"/>
    </location>
</feature>
<dbReference type="Pfam" id="PF07885">
    <property type="entry name" value="Ion_trans_2"/>
    <property type="match status" value="1"/>
</dbReference>
<dbReference type="Proteomes" id="UP000001396">
    <property type="component" value="Unassembled WGS sequence"/>
</dbReference>
<keyword evidence="5" id="KW-0631">Potassium channel</keyword>
<feature type="transmembrane region" description="Helical" evidence="13">
    <location>
        <begin position="151"/>
        <end position="169"/>
    </location>
</feature>
<feature type="region of interest" description="Disordered" evidence="12">
    <location>
        <begin position="665"/>
        <end position="705"/>
    </location>
</feature>
<feature type="domain" description="Calcium-activated potassium channel BK alpha subunit" evidence="15">
    <location>
        <begin position="447"/>
        <end position="533"/>
    </location>
</feature>
<comment type="subcellular location">
    <subcellularLocation>
        <location evidence="1">Membrane</location>
        <topology evidence="1">Multi-pass membrane protein</topology>
    </subcellularLocation>
</comment>
<evidence type="ECO:0000256" key="13">
    <source>
        <dbReference type="SAM" id="Phobius"/>
    </source>
</evidence>
<evidence type="ECO:0000256" key="3">
    <source>
        <dbReference type="ARBA" id="ARBA00022538"/>
    </source>
</evidence>
<feature type="domain" description="Potassium channel" evidence="16">
    <location>
        <begin position="243"/>
        <end position="298"/>
    </location>
</feature>
<feature type="transmembrane region" description="Helical" evidence="13">
    <location>
        <begin position="109"/>
        <end position="139"/>
    </location>
</feature>
<gene>
    <name evidence="18" type="ORF">PPL_10752</name>
</gene>
<feature type="domain" description="RCK N-terminal" evidence="17">
    <location>
        <begin position="313"/>
        <end position="424"/>
    </location>
</feature>
<keyword evidence="19" id="KW-1185">Reference proteome</keyword>
<dbReference type="Pfam" id="PF00520">
    <property type="entry name" value="Ion_trans"/>
    <property type="match status" value="1"/>
</dbReference>
<keyword evidence="6" id="KW-0630">Potassium</keyword>
<evidence type="ECO:0000256" key="4">
    <source>
        <dbReference type="ARBA" id="ARBA00022692"/>
    </source>
</evidence>
<dbReference type="InterPro" id="IPR013099">
    <property type="entry name" value="K_chnl_dom"/>
</dbReference>
<name>D3BSC6_HETP5</name>
<comment type="catalytic activity">
    <reaction evidence="11">
        <text>K(+)(in) = K(+)(out)</text>
        <dbReference type="Rhea" id="RHEA:29463"/>
        <dbReference type="ChEBI" id="CHEBI:29103"/>
    </reaction>
</comment>
<evidence type="ECO:0000259" key="15">
    <source>
        <dbReference type="Pfam" id="PF03493"/>
    </source>
</evidence>
<dbReference type="InterPro" id="IPR005821">
    <property type="entry name" value="Ion_trans_dom"/>
</dbReference>
<evidence type="ECO:0000256" key="8">
    <source>
        <dbReference type="ARBA" id="ARBA00023065"/>
    </source>
</evidence>
<feature type="domain" description="Ion transport" evidence="14">
    <location>
        <begin position="123"/>
        <end position="231"/>
    </location>
</feature>
<dbReference type="Pfam" id="PF03493">
    <property type="entry name" value="BK_channel_a"/>
    <property type="match status" value="1"/>
</dbReference>
<feature type="compositionally biased region" description="Low complexity" evidence="12">
    <location>
        <begin position="33"/>
        <end position="48"/>
    </location>
</feature>
<evidence type="ECO:0000256" key="11">
    <source>
        <dbReference type="ARBA" id="ARBA00034430"/>
    </source>
</evidence>
<evidence type="ECO:0000259" key="16">
    <source>
        <dbReference type="Pfam" id="PF07885"/>
    </source>
</evidence>
<evidence type="ECO:0000256" key="6">
    <source>
        <dbReference type="ARBA" id="ARBA00022958"/>
    </source>
</evidence>
<comment type="caution">
    <text evidence="18">The sequence shown here is derived from an EMBL/GenBank/DDBJ whole genome shotgun (WGS) entry which is preliminary data.</text>
</comment>
<feature type="compositionally biased region" description="Low complexity" evidence="12">
    <location>
        <begin position="686"/>
        <end position="705"/>
    </location>
</feature>
<feature type="transmembrane region" description="Helical" evidence="13">
    <location>
        <begin position="246"/>
        <end position="263"/>
    </location>
</feature>
<dbReference type="InterPro" id="IPR003148">
    <property type="entry name" value="RCK_N"/>
</dbReference>
<keyword evidence="4 13" id="KW-0812">Transmembrane</keyword>
<dbReference type="Gene3D" id="1.20.120.350">
    <property type="entry name" value="Voltage-gated potassium channels. Chain C"/>
    <property type="match status" value="1"/>
</dbReference>
<dbReference type="GeneID" id="31366221"/>
<dbReference type="InterPro" id="IPR027359">
    <property type="entry name" value="Volt_channel_dom_sf"/>
</dbReference>
<dbReference type="GO" id="GO:0005267">
    <property type="term" value="F:potassium channel activity"/>
    <property type="evidence" value="ECO:0007669"/>
    <property type="project" value="UniProtKB-KW"/>
</dbReference>
<dbReference type="Pfam" id="PF22614">
    <property type="entry name" value="Slo-like_RCK"/>
    <property type="match status" value="2"/>
</dbReference>
<feature type="transmembrane region" description="Helical" evidence="13">
    <location>
        <begin position="270"/>
        <end position="289"/>
    </location>
</feature>